<sequence length="150" mass="16976">MGKNMSHRGNVAICKTRCEAHNSDSAVARNTNHKNIICGGSTSNSERTKVVNVYICEVVHDKLYLRNSKISLEDNYFIGSRIVGITDKNIINIEIANLDNYHAINVNTKVLYIKSGFNTATKVNLYTFPFKLYNGIYRIEITVEYDHISV</sequence>
<name>A0A481YMA4_9VIRU</name>
<proteinExistence type="predicted"/>
<accession>A0A481YMA4</accession>
<evidence type="ECO:0000313" key="1">
    <source>
        <dbReference type="EMBL" id="QBK84535.1"/>
    </source>
</evidence>
<reference evidence="1" key="1">
    <citation type="journal article" date="2019" name="MBio">
        <title>Virus Genomes from Deep Sea Sediments Expand the Ocean Megavirome and Support Independent Origins of Viral Gigantism.</title>
        <authorList>
            <person name="Backstrom D."/>
            <person name="Yutin N."/>
            <person name="Jorgensen S.L."/>
            <person name="Dharamshi J."/>
            <person name="Homa F."/>
            <person name="Zaremba-Niedwiedzka K."/>
            <person name="Spang A."/>
            <person name="Wolf Y.I."/>
            <person name="Koonin E.V."/>
            <person name="Ettema T.J."/>
        </authorList>
    </citation>
    <scope>NUCLEOTIDE SEQUENCE</scope>
</reference>
<dbReference type="EMBL" id="MK500278">
    <property type="protein sequence ID" value="QBK84535.1"/>
    <property type="molecule type" value="Genomic_DNA"/>
</dbReference>
<gene>
    <name evidence="1" type="ORF">LCDPAC01_00160</name>
</gene>
<protein>
    <submittedName>
        <fullName evidence="1">Uncharacterized protein</fullName>
    </submittedName>
</protein>
<organism evidence="1">
    <name type="scientific">Pithovirus LCDPAC01</name>
    <dbReference type="NCBI Taxonomy" id="2506600"/>
    <lineage>
        <taxon>Viruses</taxon>
        <taxon>Pithoviruses</taxon>
    </lineage>
</organism>